<comment type="caution">
    <text evidence="1">The sequence shown here is derived from an EMBL/GenBank/DDBJ whole genome shotgun (WGS) entry which is preliminary data.</text>
</comment>
<protein>
    <submittedName>
        <fullName evidence="1">Uncharacterized protein</fullName>
    </submittedName>
</protein>
<sequence length="168" mass="17962">MTMNEDALAVNIRGTDDAVREEVTAAKDGVELSHGYAVLHVDGREEQFLLVSDLPKSVHANGGLLIHALAIVHWPDAAILTEHNHHLLRTPPVLMLGFALAGEDDIAGAPANLGTQGGQGFGRRAKGHCVVASGSCHLQAPDQIANRSSYYPHFARSLCAMRLCPYPV</sequence>
<dbReference type="Proteomes" id="UP000654075">
    <property type="component" value="Unassembled WGS sequence"/>
</dbReference>
<keyword evidence="2" id="KW-1185">Reference proteome</keyword>
<gene>
    <name evidence="1" type="ORF">PGLA1383_LOCUS55863</name>
</gene>
<dbReference type="AntiFam" id="ANF00237">
    <property type="entry name" value="Shadow ORF (opposite ahcY)"/>
</dbReference>
<organism evidence="1 2">
    <name type="scientific">Polarella glacialis</name>
    <name type="common">Dinoflagellate</name>
    <dbReference type="NCBI Taxonomy" id="89957"/>
    <lineage>
        <taxon>Eukaryota</taxon>
        <taxon>Sar</taxon>
        <taxon>Alveolata</taxon>
        <taxon>Dinophyceae</taxon>
        <taxon>Suessiales</taxon>
        <taxon>Suessiaceae</taxon>
        <taxon>Polarella</taxon>
    </lineage>
</organism>
<dbReference type="EMBL" id="CAJNNV010032825">
    <property type="protein sequence ID" value="CAE8641147.1"/>
    <property type="molecule type" value="Genomic_DNA"/>
</dbReference>
<evidence type="ECO:0000313" key="1">
    <source>
        <dbReference type="EMBL" id="CAE8641147.1"/>
    </source>
</evidence>
<name>A0A813HUU9_POLGL</name>
<accession>A0A813HUU9</accession>
<reference evidence="1" key="1">
    <citation type="submission" date="2021-02" db="EMBL/GenBank/DDBJ databases">
        <authorList>
            <person name="Dougan E. K."/>
            <person name="Rhodes N."/>
            <person name="Thang M."/>
            <person name="Chan C."/>
        </authorList>
    </citation>
    <scope>NUCLEOTIDE SEQUENCE</scope>
</reference>
<dbReference type="AlphaFoldDB" id="A0A813HUU9"/>
<evidence type="ECO:0000313" key="2">
    <source>
        <dbReference type="Proteomes" id="UP000654075"/>
    </source>
</evidence>
<proteinExistence type="predicted"/>